<feature type="region of interest" description="Disordered" evidence="6">
    <location>
        <begin position="361"/>
        <end position="394"/>
    </location>
</feature>
<evidence type="ECO:0000256" key="1">
    <source>
        <dbReference type="ARBA" id="ARBA00004370"/>
    </source>
</evidence>
<dbReference type="Gene3D" id="2.30.30.60">
    <property type="match status" value="1"/>
</dbReference>
<organism evidence="9 10">
    <name type="scientific">Pholiota conissans</name>
    <dbReference type="NCBI Taxonomy" id="109636"/>
    <lineage>
        <taxon>Eukaryota</taxon>
        <taxon>Fungi</taxon>
        <taxon>Dikarya</taxon>
        <taxon>Basidiomycota</taxon>
        <taxon>Agaricomycotina</taxon>
        <taxon>Agaricomycetes</taxon>
        <taxon>Agaricomycetidae</taxon>
        <taxon>Agaricales</taxon>
        <taxon>Agaricineae</taxon>
        <taxon>Strophariaceae</taxon>
        <taxon>Pholiota</taxon>
    </lineage>
</organism>
<keyword evidence="5 7" id="KW-0472">Membrane</keyword>
<dbReference type="Pfam" id="PF25886">
    <property type="entry name" value="Msy1"/>
    <property type="match status" value="1"/>
</dbReference>
<feature type="domain" description="EF-hand" evidence="8">
    <location>
        <begin position="646"/>
        <end position="681"/>
    </location>
</feature>
<dbReference type="EMBL" id="MU155171">
    <property type="protein sequence ID" value="KAF9481972.1"/>
    <property type="molecule type" value="Genomic_DNA"/>
</dbReference>
<accession>A0A9P6CWK6</accession>
<dbReference type="InterPro" id="IPR002048">
    <property type="entry name" value="EF_hand_dom"/>
</dbReference>
<feature type="region of interest" description="Disordered" evidence="6">
    <location>
        <begin position="976"/>
        <end position="1008"/>
    </location>
</feature>
<feature type="compositionally biased region" description="Basic residues" evidence="6">
    <location>
        <begin position="1"/>
        <end position="14"/>
    </location>
</feature>
<feature type="region of interest" description="Disordered" evidence="6">
    <location>
        <begin position="929"/>
        <end position="963"/>
    </location>
</feature>
<feature type="compositionally biased region" description="Basic and acidic residues" evidence="6">
    <location>
        <begin position="410"/>
        <end position="420"/>
    </location>
</feature>
<dbReference type="PANTHER" id="PTHR31323:SF1">
    <property type="entry name" value="MECHANOSENSITIVE ION CHANNEL PROTEIN"/>
    <property type="match status" value="1"/>
</dbReference>
<keyword evidence="3" id="KW-0106">Calcium</keyword>
<dbReference type="InterPro" id="IPR023408">
    <property type="entry name" value="MscS_beta-dom_sf"/>
</dbReference>
<evidence type="ECO:0000256" key="2">
    <source>
        <dbReference type="ARBA" id="ARBA00022692"/>
    </source>
</evidence>
<sequence length="1008" mass="112039">MGKKPHGILKHRPHGSSFGSSDNLLASTSFIPLTTMPSDETMVDKERYEKHRGKEKSRDEDDDFVNVAIEDTNKPTQKPAKSRNKGKVQFPDDLPMSPPTRPYYARQDSDTMSVRSSRTSMFSNGDDSGDDYDWSDEEDLLDEQAKFSKSFNSTYENKGWGPRRILSLLLSSLIGSTILAVVLITPALLVHFYWYKPHPTEHRRYVRDNVQAWLFWVAANLVISWGLAMIIDIVPIFLRYFISATWGHVSESVKTRIETYDSVKNTAKPAFYAGSAFASWVIIFNNIYELYNSGDTSKSRAQYTNRMREVVEFFFFLILLLRIQAMISHFIAFSFHQVAYKERIEEVERSLVVIEKLRQYRPKHQPRPPSYPQPPRPRSGGHTPLSGASSPPLTNKQHFSLLSNALRKAKEENSDVERSGGSDQEDSGRRALSPSAVLNRLSWQNSEGLTYPPAAQVRAPSPLLEMETLTTVTAPGLSEGTAVALERLPSSPSLGQVYAAAPEAPSHLKTSSYPPPPQPMYAGSPRRSLDDPFYAPSAGNTASGTASPGGLVNAAEAAVAGAAVAAEAAEATLRQTVKVLKSAVLHDARNIKGGTGDSSALGWNVNSAHEAKRLARSIFMRFQARGRSWLVPADFYPAFPTASGEPDKEAAEAAFKVLDKDANGDLSRAEIKTALLKIYKERRFLSRSMRDVGEALKMLDRILLVFALGAVFFISLSVFGVQVGTSLTSVYTVVIAASFIFKASASSAFDAIMFLFVTHPYDTGDRVLINDQNLVVKKVGLFATVFSRADGTETYYFNSQLFNQFILNMRRSDKTWENLTMQVAWTTPLTKLDALERRLNDWLSTEENRWYEPSTNIMLRDISFQRYLEITIGIGHNGNWQDWGLHNTRRTAFHAAVHYYCRQLGIVGYEAPLPIAYVTDLEKFGRGGSPSSGAVGQFVDDPQPPQSPQPASPTPTSMQEDVAEVERVAKEMKPVLGFLPPMADRSSHMLRARKSRNRKANIGASAGS</sequence>
<dbReference type="InterPro" id="IPR006685">
    <property type="entry name" value="MscS_channel_2nd"/>
</dbReference>
<dbReference type="InterPro" id="IPR058650">
    <property type="entry name" value="Msy1/2-like"/>
</dbReference>
<name>A0A9P6CWK6_9AGAR</name>
<comment type="caution">
    <text evidence="9">The sequence shown here is derived from an EMBL/GenBank/DDBJ whole genome shotgun (WGS) entry which is preliminary data.</text>
</comment>
<keyword evidence="2 7" id="KW-0812">Transmembrane</keyword>
<feature type="compositionally biased region" description="Polar residues" evidence="6">
    <location>
        <begin position="110"/>
        <end position="123"/>
    </location>
</feature>
<dbReference type="GO" id="GO:0005262">
    <property type="term" value="F:calcium channel activity"/>
    <property type="evidence" value="ECO:0007669"/>
    <property type="project" value="TreeGrafter"/>
</dbReference>
<dbReference type="SUPFAM" id="SSF50182">
    <property type="entry name" value="Sm-like ribonucleoproteins"/>
    <property type="match status" value="1"/>
</dbReference>
<evidence type="ECO:0000313" key="9">
    <source>
        <dbReference type="EMBL" id="KAF9481972.1"/>
    </source>
</evidence>
<feature type="transmembrane region" description="Helical" evidence="7">
    <location>
        <begin position="702"/>
        <end position="724"/>
    </location>
</feature>
<feature type="transmembrane region" description="Helical" evidence="7">
    <location>
        <begin position="730"/>
        <end position="757"/>
    </location>
</feature>
<keyword evidence="10" id="KW-1185">Reference proteome</keyword>
<feature type="compositionally biased region" description="Pro residues" evidence="6">
    <location>
        <begin position="367"/>
        <end position="377"/>
    </location>
</feature>
<feature type="transmembrane region" description="Helical" evidence="7">
    <location>
        <begin position="213"/>
        <end position="238"/>
    </location>
</feature>
<dbReference type="AlphaFoldDB" id="A0A9P6CWK6"/>
<feature type="transmembrane region" description="Helical" evidence="7">
    <location>
        <begin position="270"/>
        <end position="288"/>
    </location>
</feature>
<evidence type="ECO:0000256" key="3">
    <source>
        <dbReference type="ARBA" id="ARBA00022837"/>
    </source>
</evidence>
<evidence type="ECO:0000256" key="6">
    <source>
        <dbReference type="SAM" id="MobiDB-lite"/>
    </source>
</evidence>
<proteinExistence type="predicted"/>
<gene>
    <name evidence="9" type="ORF">BDN70DRAFT_991464</name>
</gene>
<evidence type="ECO:0000259" key="8">
    <source>
        <dbReference type="PROSITE" id="PS50222"/>
    </source>
</evidence>
<dbReference type="PROSITE" id="PS00018">
    <property type="entry name" value="EF_HAND_1"/>
    <property type="match status" value="1"/>
</dbReference>
<feature type="compositionally biased region" description="Polar residues" evidence="6">
    <location>
        <begin position="17"/>
        <end position="38"/>
    </location>
</feature>
<dbReference type="GO" id="GO:0016020">
    <property type="term" value="C:membrane"/>
    <property type="evidence" value="ECO:0007669"/>
    <property type="project" value="UniProtKB-SubCell"/>
</dbReference>
<evidence type="ECO:0000256" key="4">
    <source>
        <dbReference type="ARBA" id="ARBA00022989"/>
    </source>
</evidence>
<evidence type="ECO:0000256" key="7">
    <source>
        <dbReference type="SAM" id="Phobius"/>
    </source>
</evidence>
<dbReference type="PROSITE" id="PS50222">
    <property type="entry name" value="EF_HAND_2"/>
    <property type="match status" value="1"/>
</dbReference>
<evidence type="ECO:0000313" key="10">
    <source>
        <dbReference type="Proteomes" id="UP000807469"/>
    </source>
</evidence>
<dbReference type="Proteomes" id="UP000807469">
    <property type="component" value="Unassembled WGS sequence"/>
</dbReference>
<dbReference type="Gene3D" id="1.10.238.10">
    <property type="entry name" value="EF-hand"/>
    <property type="match status" value="1"/>
</dbReference>
<dbReference type="InterPro" id="IPR010920">
    <property type="entry name" value="LSM_dom_sf"/>
</dbReference>
<feature type="transmembrane region" description="Helical" evidence="7">
    <location>
        <begin position="313"/>
        <end position="335"/>
    </location>
</feature>
<keyword evidence="4 7" id="KW-1133">Transmembrane helix</keyword>
<dbReference type="SUPFAM" id="SSF47473">
    <property type="entry name" value="EF-hand"/>
    <property type="match status" value="1"/>
</dbReference>
<dbReference type="OrthoDB" id="544685at2759"/>
<dbReference type="Pfam" id="PF00924">
    <property type="entry name" value="MS_channel_2nd"/>
    <property type="match status" value="1"/>
</dbReference>
<reference evidence="9" key="1">
    <citation type="submission" date="2020-11" db="EMBL/GenBank/DDBJ databases">
        <authorList>
            <consortium name="DOE Joint Genome Institute"/>
            <person name="Ahrendt S."/>
            <person name="Riley R."/>
            <person name="Andreopoulos W."/>
            <person name="Labutti K."/>
            <person name="Pangilinan J."/>
            <person name="Ruiz-Duenas F.J."/>
            <person name="Barrasa J.M."/>
            <person name="Sanchez-Garcia M."/>
            <person name="Camarero S."/>
            <person name="Miyauchi S."/>
            <person name="Serrano A."/>
            <person name="Linde D."/>
            <person name="Babiker R."/>
            <person name="Drula E."/>
            <person name="Ayuso-Fernandez I."/>
            <person name="Pacheco R."/>
            <person name="Padilla G."/>
            <person name="Ferreira P."/>
            <person name="Barriuso J."/>
            <person name="Kellner H."/>
            <person name="Castanera R."/>
            <person name="Alfaro M."/>
            <person name="Ramirez L."/>
            <person name="Pisabarro A.G."/>
            <person name="Kuo A."/>
            <person name="Tritt A."/>
            <person name="Lipzen A."/>
            <person name="He G."/>
            <person name="Yan M."/>
            <person name="Ng V."/>
            <person name="Cullen D."/>
            <person name="Martin F."/>
            <person name="Rosso M.-N."/>
            <person name="Henrissat B."/>
            <person name="Hibbett D."/>
            <person name="Martinez A.T."/>
            <person name="Grigoriev I.V."/>
        </authorList>
    </citation>
    <scope>NUCLEOTIDE SEQUENCE</scope>
    <source>
        <strain evidence="9">CIRM-BRFM 674</strain>
    </source>
</reference>
<dbReference type="InterPro" id="IPR018247">
    <property type="entry name" value="EF_Hand_1_Ca_BS"/>
</dbReference>
<feature type="compositionally biased region" description="Pro residues" evidence="6">
    <location>
        <begin position="942"/>
        <end position="953"/>
    </location>
</feature>
<feature type="region of interest" description="Disordered" evidence="6">
    <location>
        <begin position="501"/>
        <end position="546"/>
    </location>
</feature>
<feature type="compositionally biased region" description="Basic residues" evidence="6">
    <location>
        <begin position="988"/>
        <end position="999"/>
    </location>
</feature>
<dbReference type="InterPro" id="IPR011992">
    <property type="entry name" value="EF-hand-dom_pair"/>
</dbReference>
<dbReference type="GO" id="GO:0006874">
    <property type="term" value="P:intracellular calcium ion homeostasis"/>
    <property type="evidence" value="ECO:0007669"/>
    <property type="project" value="TreeGrafter"/>
</dbReference>
<feature type="transmembrane region" description="Helical" evidence="7">
    <location>
        <begin position="168"/>
        <end position="193"/>
    </location>
</feature>
<dbReference type="PANTHER" id="PTHR31323">
    <property type="entry name" value="MECHANOSENSITIVE ION CHANNEL PROTEIN MSY2"/>
    <property type="match status" value="1"/>
</dbReference>
<feature type="region of interest" description="Disordered" evidence="6">
    <location>
        <begin position="1"/>
        <end position="135"/>
    </location>
</feature>
<comment type="subcellular location">
    <subcellularLocation>
        <location evidence="1">Membrane</location>
    </subcellularLocation>
</comment>
<dbReference type="GO" id="GO:0005509">
    <property type="term" value="F:calcium ion binding"/>
    <property type="evidence" value="ECO:0007669"/>
    <property type="project" value="InterPro"/>
</dbReference>
<protein>
    <recommendedName>
        <fullName evidence="8">EF-hand domain-containing protein</fullName>
    </recommendedName>
</protein>
<evidence type="ECO:0000256" key="5">
    <source>
        <dbReference type="ARBA" id="ARBA00023136"/>
    </source>
</evidence>
<feature type="region of interest" description="Disordered" evidence="6">
    <location>
        <begin position="410"/>
        <end position="431"/>
    </location>
</feature>